<gene>
    <name evidence="2" type="ORF">PoB_006753500</name>
</gene>
<dbReference type="AlphaFoldDB" id="A0AAV4DAF8"/>
<feature type="region of interest" description="Disordered" evidence="1">
    <location>
        <begin position="41"/>
        <end position="60"/>
    </location>
</feature>
<evidence type="ECO:0000313" key="3">
    <source>
        <dbReference type="Proteomes" id="UP000735302"/>
    </source>
</evidence>
<name>A0AAV4DAF8_9GAST</name>
<comment type="caution">
    <text evidence="2">The sequence shown here is derived from an EMBL/GenBank/DDBJ whole genome shotgun (WGS) entry which is preliminary data.</text>
</comment>
<sequence>MGMRSLHVPIRKSSRVTHLYTNETRVRCEQEFEKYDDCDARVDHTSGATPVPPQQDARPPQVKQRCSGLIHHQHLFNSVPISYLVA</sequence>
<protein>
    <submittedName>
        <fullName evidence="2">Uncharacterized protein</fullName>
    </submittedName>
</protein>
<dbReference type="EMBL" id="BLXT01007646">
    <property type="protein sequence ID" value="GFO41030.1"/>
    <property type="molecule type" value="Genomic_DNA"/>
</dbReference>
<organism evidence="2 3">
    <name type="scientific">Plakobranchus ocellatus</name>
    <dbReference type="NCBI Taxonomy" id="259542"/>
    <lineage>
        <taxon>Eukaryota</taxon>
        <taxon>Metazoa</taxon>
        <taxon>Spiralia</taxon>
        <taxon>Lophotrochozoa</taxon>
        <taxon>Mollusca</taxon>
        <taxon>Gastropoda</taxon>
        <taxon>Heterobranchia</taxon>
        <taxon>Euthyneura</taxon>
        <taxon>Panpulmonata</taxon>
        <taxon>Sacoglossa</taxon>
        <taxon>Placobranchoidea</taxon>
        <taxon>Plakobranchidae</taxon>
        <taxon>Plakobranchus</taxon>
    </lineage>
</organism>
<evidence type="ECO:0000256" key="1">
    <source>
        <dbReference type="SAM" id="MobiDB-lite"/>
    </source>
</evidence>
<accession>A0AAV4DAF8</accession>
<keyword evidence="3" id="KW-1185">Reference proteome</keyword>
<proteinExistence type="predicted"/>
<dbReference type="Proteomes" id="UP000735302">
    <property type="component" value="Unassembled WGS sequence"/>
</dbReference>
<evidence type="ECO:0000313" key="2">
    <source>
        <dbReference type="EMBL" id="GFO41030.1"/>
    </source>
</evidence>
<reference evidence="2 3" key="1">
    <citation type="journal article" date="2021" name="Elife">
        <title>Chloroplast acquisition without the gene transfer in kleptoplastic sea slugs, Plakobranchus ocellatus.</title>
        <authorList>
            <person name="Maeda T."/>
            <person name="Takahashi S."/>
            <person name="Yoshida T."/>
            <person name="Shimamura S."/>
            <person name="Takaki Y."/>
            <person name="Nagai Y."/>
            <person name="Toyoda A."/>
            <person name="Suzuki Y."/>
            <person name="Arimoto A."/>
            <person name="Ishii H."/>
            <person name="Satoh N."/>
            <person name="Nishiyama T."/>
            <person name="Hasebe M."/>
            <person name="Maruyama T."/>
            <person name="Minagawa J."/>
            <person name="Obokata J."/>
            <person name="Shigenobu S."/>
        </authorList>
    </citation>
    <scope>NUCLEOTIDE SEQUENCE [LARGE SCALE GENOMIC DNA]</scope>
</reference>